<dbReference type="EMBL" id="UINC01228255">
    <property type="protein sequence ID" value="SVE59488.1"/>
    <property type="molecule type" value="Genomic_DNA"/>
</dbReference>
<dbReference type="AlphaFoldDB" id="A0A383ETV0"/>
<name>A0A383ETV0_9ZZZZ</name>
<feature type="non-terminal residue" evidence="2">
    <location>
        <position position="229"/>
    </location>
</feature>
<organism evidence="2">
    <name type="scientific">marine metagenome</name>
    <dbReference type="NCBI Taxonomy" id="408172"/>
    <lineage>
        <taxon>unclassified sequences</taxon>
        <taxon>metagenomes</taxon>
        <taxon>ecological metagenomes</taxon>
    </lineage>
</organism>
<gene>
    <name evidence="2" type="ORF">METZ01_LOCUS512342</name>
</gene>
<evidence type="ECO:0000259" key="1">
    <source>
        <dbReference type="Pfam" id="PF01464"/>
    </source>
</evidence>
<proteinExistence type="predicted"/>
<dbReference type="Pfam" id="PF01464">
    <property type="entry name" value="SLT"/>
    <property type="match status" value="1"/>
</dbReference>
<dbReference type="SUPFAM" id="SSF53955">
    <property type="entry name" value="Lysozyme-like"/>
    <property type="match status" value="1"/>
</dbReference>
<accession>A0A383ETV0</accession>
<protein>
    <recommendedName>
        <fullName evidence="1">Transglycosylase SLT domain-containing protein</fullName>
    </recommendedName>
</protein>
<dbReference type="InterPro" id="IPR023346">
    <property type="entry name" value="Lysozyme-like_dom_sf"/>
</dbReference>
<dbReference type="Gene3D" id="1.10.530.10">
    <property type="match status" value="1"/>
</dbReference>
<dbReference type="CDD" id="cd16894">
    <property type="entry name" value="MltD-like"/>
    <property type="match status" value="1"/>
</dbReference>
<sequence>YFKNVLKKISRRARERKLERIKHKYRKILLQIARSKNPATLNSNAKRVYKLVKSDFKKAARRIRVQIGQKDRFRKGLERSGKYKDQIEQIFSDAKLPLELVVLPHVESSFQINAYSSAGAAGLWQFTRGTGRLFMKVGYDVDERRDPILSTIAAAKLLKSNYKVLQSWPLSITAYNHGTQGMRRAKNKYGENIVDIINRYRSRTFGFASKNFYAEFLAALHVDQNKEKY</sequence>
<dbReference type="InterPro" id="IPR008258">
    <property type="entry name" value="Transglycosylase_SLT_dom_1"/>
</dbReference>
<evidence type="ECO:0000313" key="2">
    <source>
        <dbReference type="EMBL" id="SVE59488.1"/>
    </source>
</evidence>
<feature type="domain" description="Transglycosylase SLT" evidence="1">
    <location>
        <begin position="98"/>
        <end position="191"/>
    </location>
</feature>
<feature type="non-terminal residue" evidence="2">
    <location>
        <position position="1"/>
    </location>
</feature>
<reference evidence="2" key="1">
    <citation type="submission" date="2018-05" db="EMBL/GenBank/DDBJ databases">
        <authorList>
            <person name="Lanie J.A."/>
            <person name="Ng W.-L."/>
            <person name="Kazmierczak K.M."/>
            <person name="Andrzejewski T.M."/>
            <person name="Davidsen T.M."/>
            <person name="Wayne K.J."/>
            <person name="Tettelin H."/>
            <person name="Glass J.I."/>
            <person name="Rusch D."/>
            <person name="Podicherti R."/>
            <person name="Tsui H.-C.T."/>
            <person name="Winkler M.E."/>
        </authorList>
    </citation>
    <scope>NUCLEOTIDE SEQUENCE</scope>
</reference>